<dbReference type="GO" id="GO:0016787">
    <property type="term" value="F:hydrolase activity"/>
    <property type="evidence" value="ECO:0007669"/>
    <property type="project" value="UniProtKB-KW"/>
</dbReference>
<dbReference type="PIRSF" id="PIRSF021505">
    <property type="entry name" value="O_gly_hdrol"/>
    <property type="match status" value="1"/>
</dbReference>
<reference evidence="1 2" key="1">
    <citation type="submission" date="2020-12" db="EMBL/GenBank/DDBJ databases">
        <title>Draft genome sequence of the commensal strain Corynebacterium tuberculostearicum MFP09/CIP 102622 isolated from human skin.</title>
        <authorList>
            <person name="Boukerb A.M."/>
            <person name="Janvier X."/>
            <person name="Feuilloley M.G.J."/>
            <person name="Groboillot A."/>
        </authorList>
    </citation>
    <scope>NUCLEOTIDE SEQUENCE [LARGE SCALE GENOMIC DNA]</scope>
    <source>
        <strain evidence="1 2">CIP 102622</strain>
    </source>
</reference>
<dbReference type="InterPro" id="IPR053169">
    <property type="entry name" value="MUG_Protein"/>
</dbReference>
<dbReference type="Gene3D" id="1.50.10.20">
    <property type="match status" value="1"/>
</dbReference>
<evidence type="ECO:0000313" key="2">
    <source>
        <dbReference type="Proteomes" id="UP000603369"/>
    </source>
</evidence>
<sequence>MEEKWAHRAELAEAAINERHAHSVWGLPRTNLAVVSWPPTTKEKLFVHWHYWWQAHYLDCLVDAALRNNTKVRRHRIYDTLRGIRIRNLAQLTKNKYYDDKAWLALAFGRVEKLKKTKTPKRLAALQRNIHEGLDETLGVLPWRLGENFMNVPSNGPGAIMLARMGRIEEARRIVDWIYDHLLDDDGYIMDGVRMRMDGPEVVKNIHPYCQGVVLGACLEIVLALREKAGVGDLEQIDSVYEAEMASEMMDYIIRIRGLVQTVASGMATPSGVVDWETGDGDGGLFKGILMRYLADVAVRLPGDSPANRATKKLAARMVVASAESVWEHRLEVDGLPIFGSDWLSDARLPHNYGFGRRTMSEKVGIIRVDERDLSVQLSGWMLMEACARVARYLAK</sequence>
<evidence type="ECO:0000313" key="1">
    <source>
        <dbReference type="EMBL" id="MBK3427711.1"/>
    </source>
</evidence>
<dbReference type="InterPro" id="IPR008928">
    <property type="entry name" value="6-hairpin_glycosidase_sf"/>
</dbReference>
<dbReference type="EMBL" id="JAEHFL010000005">
    <property type="protein sequence ID" value="MBK3427711.1"/>
    <property type="molecule type" value="Genomic_DNA"/>
</dbReference>
<accession>A0A8I1HYY9</accession>
<organism evidence="1 2">
    <name type="scientific">Corynebacterium tuberculostearicum</name>
    <dbReference type="NCBI Taxonomy" id="38304"/>
    <lineage>
        <taxon>Bacteria</taxon>
        <taxon>Bacillati</taxon>
        <taxon>Actinomycetota</taxon>
        <taxon>Actinomycetes</taxon>
        <taxon>Mycobacteriales</taxon>
        <taxon>Corynebacteriaceae</taxon>
        <taxon>Corynebacterium</taxon>
    </lineage>
</organism>
<name>A0A8I1HYY9_9CORY</name>
<dbReference type="InterPro" id="IPR005198">
    <property type="entry name" value="Glyco_hydro_76"/>
</dbReference>
<dbReference type="PANTHER" id="PTHR47791:SF3">
    <property type="entry name" value="MEIOTICALLY UP-REGULATED GENE 191 PROTEIN"/>
    <property type="match status" value="1"/>
</dbReference>
<keyword evidence="2" id="KW-1185">Reference proteome</keyword>
<protein>
    <submittedName>
        <fullName evidence="1">Glycoside hydrolase family 76</fullName>
    </submittedName>
</protein>
<dbReference type="PANTHER" id="PTHR47791">
    <property type="entry name" value="MEIOTICALLY UP-REGULATED GENE 191 PROTEIN"/>
    <property type="match status" value="1"/>
</dbReference>
<dbReference type="Pfam" id="PF03663">
    <property type="entry name" value="Glyco_hydro_76"/>
    <property type="match status" value="1"/>
</dbReference>
<dbReference type="Proteomes" id="UP000603369">
    <property type="component" value="Unassembled WGS sequence"/>
</dbReference>
<proteinExistence type="predicted"/>
<dbReference type="AlphaFoldDB" id="A0A8I1HYY9"/>
<comment type="caution">
    <text evidence="1">The sequence shown here is derived from an EMBL/GenBank/DDBJ whole genome shotgun (WGS) entry which is preliminary data.</text>
</comment>
<keyword evidence="1" id="KW-0378">Hydrolase</keyword>
<dbReference type="SUPFAM" id="SSF48208">
    <property type="entry name" value="Six-hairpin glycosidases"/>
    <property type="match status" value="1"/>
</dbReference>
<gene>
    <name evidence="1" type="ORF">JDP02_04165</name>
</gene>
<dbReference type="InterPro" id="IPR014512">
    <property type="entry name" value="O_gly_hydro"/>
</dbReference>
<dbReference type="GO" id="GO:0005975">
    <property type="term" value="P:carbohydrate metabolic process"/>
    <property type="evidence" value="ECO:0007669"/>
    <property type="project" value="InterPro"/>
</dbReference>
<dbReference type="RefSeq" id="WP_200435565.1">
    <property type="nucleotide sequence ID" value="NZ_JAEHFL010000005.1"/>
</dbReference>